<name>A0A0F3GMX3_9BACT</name>
<feature type="transmembrane region" description="Helical" evidence="1">
    <location>
        <begin position="21"/>
        <end position="45"/>
    </location>
</feature>
<keyword evidence="1" id="KW-0812">Transmembrane</keyword>
<comment type="caution">
    <text evidence="2">The sequence shown here is derived from an EMBL/GenBank/DDBJ whole genome shotgun (WGS) entry which is preliminary data.</text>
</comment>
<sequence>MPSGLKTSASGRYFIIRVDKNFMILMSVSMISLILGRCTLTTTLAPSLSMALCTCDIDAAAMGWSSMEAKMSSMGALRSVSIICFTSLKSNGGTSSWSFSNSLAYFSVMRSGREESICANLINDGPSSAKARLRCSATVVSMISPSARSFSRLRNGISRLRLSISTTCPKPCLINTFTIWLIRFMFL</sequence>
<evidence type="ECO:0000256" key="1">
    <source>
        <dbReference type="SAM" id="Phobius"/>
    </source>
</evidence>
<evidence type="ECO:0000313" key="2">
    <source>
        <dbReference type="EMBL" id="KJU83299.1"/>
    </source>
</evidence>
<proteinExistence type="predicted"/>
<dbReference type="EMBL" id="LACI01001959">
    <property type="protein sequence ID" value="KJU83299.1"/>
    <property type="molecule type" value="Genomic_DNA"/>
</dbReference>
<dbReference type="AlphaFoldDB" id="A0A0F3GMX3"/>
<dbReference type="Proteomes" id="UP000033423">
    <property type="component" value="Unassembled WGS sequence"/>
</dbReference>
<keyword evidence="1" id="KW-1133">Transmembrane helix</keyword>
<keyword evidence="3" id="KW-1185">Reference proteome</keyword>
<organism evidence="2 3">
    <name type="scientific">Candidatus Magnetobacterium bavaricum</name>
    <dbReference type="NCBI Taxonomy" id="29290"/>
    <lineage>
        <taxon>Bacteria</taxon>
        <taxon>Pseudomonadati</taxon>
        <taxon>Nitrospirota</taxon>
        <taxon>Thermodesulfovibrionia</taxon>
        <taxon>Thermodesulfovibrionales</taxon>
        <taxon>Candidatus Magnetobacteriaceae</taxon>
        <taxon>Candidatus Magnetobacterium</taxon>
    </lineage>
</organism>
<keyword evidence="1" id="KW-0472">Membrane</keyword>
<protein>
    <submittedName>
        <fullName evidence="2">Uncharacterized protein</fullName>
    </submittedName>
</protein>
<reference evidence="2 3" key="1">
    <citation type="submission" date="2015-02" db="EMBL/GenBank/DDBJ databases">
        <title>Single-cell genomics of uncultivated deep-branching MTB reveals a conserved set of magnetosome genes.</title>
        <authorList>
            <person name="Kolinko S."/>
            <person name="Richter M."/>
            <person name="Glockner F.O."/>
            <person name="Brachmann A."/>
            <person name="Schuler D."/>
        </authorList>
    </citation>
    <scope>NUCLEOTIDE SEQUENCE [LARGE SCALE GENOMIC DNA]</scope>
    <source>
        <strain evidence="2">TM-1</strain>
    </source>
</reference>
<gene>
    <name evidence="2" type="ORF">MBAV_004508</name>
</gene>
<accession>A0A0F3GMX3</accession>
<evidence type="ECO:0000313" key="3">
    <source>
        <dbReference type="Proteomes" id="UP000033423"/>
    </source>
</evidence>